<dbReference type="OrthoDB" id="9942772at2"/>
<name>A0A0C2RSE3_9BACL</name>
<dbReference type="STRING" id="135826.KP77_28950"/>
<keyword evidence="2" id="KW-1185">Reference proteome</keyword>
<evidence type="ECO:0000313" key="2">
    <source>
        <dbReference type="Proteomes" id="UP000031950"/>
    </source>
</evidence>
<dbReference type="RefSeq" id="WP_160289537.1">
    <property type="nucleotide sequence ID" value="NZ_JXRQ01000027.1"/>
</dbReference>
<reference evidence="1 2" key="1">
    <citation type="submission" date="2015-01" db="EMBL/GenBank/DDBJ databases">
        <title>Genome sequence of Jeotgalibacillus alimentarius.</title>
        <authorList>
            <person name="Goh K.M."/>
            <person name="Chan K.-G."/>
            <person name="Yaakop A.S."/>
            <person name="Ee R."/>
            <person name="Gan H.M."/>
            <person name="Chan C.S."/>
        </authorList>
    </citation>
    <scope>NUCLEOTIDE SEQUENCE [LARGE SCALE GENOMIC DNA]</scope>
    <source>
        <strain evidence="1 2">YKJ-13</strain>
    </source>
</reference>
<dbReference type="Proteomes" id="UP000031950">
    <property type="component" value="Unassembled WGS sequence"/>
</dbReference>
<organism evidence="1 2">
    <name type="scientific">Jeotgalibacillus alimentarius</name>
    <dbReference type="NCBI Taxonomy" id="135826"/>
    <lineage>
        <taxon>Bacteria</taxon>
        <taxon>Bacillati</taxon>
        <taxon>Bacillota</taxon>
        <taxon>Bacilli</taxon>
        <taxon>Bacillales</taxon>
        <taxon>Caryophanaceae</taxon>
        <taxon>Jeotgalibacillus</taxon>
    </lineage>
</organism>
<dbReference type="EMBL" id="JXRQ01000027">
    <property type="protein sequence ID" value="KIL44674.1"/>
    <property type="molecule type" value="Genomic_DNA"/>
</dbReference>
<dbReference type="PATRIC" id="fig|135826.4.peg.2877"/>
<proteinExistence type="predicted"/>
<protein>
    <submittedName>
        <fullName evidence="1">Uncharacterized protein</fullName>
    </submittedName>
</protein>
<evidence type="ECO:0000313" key="1">
    <source>
        <dbReference type="EMBL" id="KIL44674.1"/>
    </source>
</evidence>
<dbReference type="AlphaFoldDB" id="A0A0C2RSE3"/>
<sequence>METFQDWVHDARIDFEEKLSRALKPEEIDFLKWMEEQFVHTQIHK</sequence>
<accession>A0A0C2RSE3</accession>
<gene>
    <name evidence="1" type="ORF">KP77_28950</name>
</gene>
<comment type="caution">
    <text evidence="1">The sequence shown here is derived from an EMBL/GenBank/DDBJ whole genome shotgun (WGS) entry which is preliminary data.</text>
</comment>